<name>A0A6L5Z038_9RHOB</name>
<organism evidence="1 2">
    <name type="scientific">Halovulum marinum</name>
    <dbReference type="NCBI Taxonomy" id="2662447"/>
    <lineage>
        <taxon>Bacteria</taxon>
        <taxon>Pseudomonadati</taxon>
        <taxon>Pseudomonadota</taxon>
        <taxon>Alphaproteobacteria</taxon>
        <taxon>Rhodobacterales</taxon>
        <taxon>Paracoccaceae</taxon>
        <taxon>Halovulum</taxon>
    </lineage>
</organism>
<dbReference type="RefSeq" id="WP_154446321.1">
    <property type="nucleotide sequence ID" value="NZ_WIND01000005.1"/>
</dbReference>
<accession>A0A6L5Z038</accession>
<dbReference type="EMBL" id="WIND01000005">
    <property type="protein sequence ID" value="MSU89848.1"/>
    <property type="molecule type" value="Genomic_DNA"/>
</dbReference>
<evidence type="ECO:0000313" key="1">
    <source>
        <dbReference type="EMBL" id="MSU89848.1"/>
    </source>
</evidence>
<sequence length="118" mass="13152">MKMTASDTLYALAAQAAEIRHEDARQRVYLACEVLQVSPPESLLDEDGAPSDACINFVCDNGLSLDWLFRGDVRPLLRASRELLNLRDALEPQVERLNNAIGDNSRWPDDLPTGRGEQ</sequence>
<reference evidence="1 2" key="1">
    <citation type="submission" date="2019-10" db="EMBL/GenBank/DDBJ databases">
        <title>Cognatihalovulum marinum gen. nov. sp. nov., a new member of the family Rhodobacteraceae isolated from deep seawater of the Northwest Indian Ocean.</title>
        <authorList>
            <person name="Ruan C."/>
            <person name="Wang J."/>
            <person name="Zheng X."/>
            <person name="Song L."/>
            <person name="Zhu Y."/>
            <person name="Huang Y."/>
            <person name="Lu Z."/>
            <person name="Du W."/>
            <person name="Huang L."/>
            <person name="Dai X."/>
        </authorList>
    </citation>
    <scope>NUCLEOTIDE SEQUENCE [LARGE SCALE GENOMIC DNA]</scope>
    <source>
        <strain evidence="1 2">2CG4</strain>
    </source>
</reference>
<evidence type="ECO:0000313" key="2">
    <source>
        <dbReference type="Proteomes" id="UP000474957"/>
    </source>
</evidence>
<gene>
    <name evidence="1" type="ORF">GE300_09505</name>
</gene>
<dbReference type="Proteomes" id="UP000474957">
    <property type="component" value="Unassembled WGS sequence"/>
</dbReference>
<comment type="caution">
    <text evidence="1">The sequence shown here is derived from an EMBL/GenBank/DDBJ whole genome shotgun (WGS) entry which is preliminary data.</text>
</comment>
<protein>
    <submittedName>
        <fullName evidence="1">Uncharacterized protein</fullName>
    </submittedName>
</protein>
<proteinExistence type="predicted"/>
<dbReference type="AlphaFoldDB" id="A0A6L5Z038"/>
<keyword evidence="2" id="KW-1185">Reference proteome</keyword>